<feature type="transmembrane region" description="Helical" evidence="6">
    <location>
        <begin position="186"/>
        <end position="206"/>
    </location>
</feature>
<sequence>MAPPASPADYRRAIWLRLAAGLTFAIMAAGVKLASDHGAHVVEIIFYRNLFSLPLVFGWLLVGPGWAGTKVVRPKAHVSRAIIGLTGMVLNFQAIRMLPLAEATVISFSVPFFATALAAIFLAEPVGRHRWTAIAVGLVGVVIVVQPGGSHIEPVAALVGIVAALAVATVTVTLRQLGSTESATATVFWFSIASTIVTGLTMPWFFQAHDAVTWGLLLWVGIAGGAAQLVNTASLRLAPVPVLAPFDYLQLLWAVLLGWLIWQTSPTAATWAGAAVIVASGLYIVHRERALRRQVSAAPESPRPEA</sequence>
<evidence type="ECO:0000313" key="8">
    <source>
        <dbReference type="EMBL" id="MFC3714476.1"/>
    </source>
</evidence>
<accession>A0ABV7XFA1</accession>
<feature type="transmembrane region" description="Helical" evidence="6">
    <location>
        <begin position="78"/>
        <end position="98"/>
    </location>
</feature>
<feature type="transmembrane region" description="Helical" evidence="6">
    <location>
        <begin position="104"/>
        <end position="123"/>
    </location>
</feature>
<feature type="transmembrane region" description="Helical" evidence="6">
    <location>
        <begin position="212"/>
        <end position="230"/>
    </location>
</feature>
<feature type="transmembrane region" description="Helical" evidence="6">
    <location>
        <begin position="14"/>
        <end position="34"/>
    </location>
</feature>
<dbReference type="InterPro" id="IPR037185">
    <property type="entry name" value="EmrE-like"/>
</dbReference>
<gene>
    <name evidence="8" type="ORF">ACFOMD_18050</name>
</gene>
<proteinExistence type="inferred from homology"/>
<dbReference type="EMBL" id="JBHRXV010000017">
    <property type="protein sequence ID" value="MFC3714476.1"/>
    <property type="molecule type" value="Genomic_DNA"/>
</dbReference>
<evidence type="ECO:0000256" key="3">
    <source>
        <dbReference type="ARBA" id="ARBA00022692"/>
    </source>
</evidence>
<feature type="domain" description="EamA" evidence="7">
    <location>
        <begin position="156"/>
        <end position="282"/>
    </location>
</feature>
<comment type="similarity">
    <text evidence="2">Belongs to the drug/metabolite transporter (DMT) superfamily. 10 TMS drug/metabolite exporter (DME) (TC 2.A.7.3) family.</text>
</comment>
<name>A0ABV7XFA1_9SPHN</name>
<dbReference type="InterPro" id="IPR000620">
    <property type="entry name" value="EamA_dom"/>
</dbReference>
<evidence type="ECO:0000313" key="9">
    <source>
        <dbReference type="Proteomes" id="UP001595615"/>
    </source>
</evidence>
<evidence type="ECO:0000256" key="1">
    <source>
        <dbReference type="ARBA" id="ARBA00004141"/>
    </source>
</evidence>
<evidence type="ECO:0000256" key="5">
    <source>
        <dbReference type="ARBA" id="ARBA00023136"/>
    </source>
</evidence>
<comment type="subcellular location">
    <subcellularLocation>
        <location evidence="1">Membrane</location>
        <topology evidence="1">Multi-pass membrane protein</topology>
    </subcellularLocation>
</comment>
<evidence type="ECO:0000256" key="4">
    <source>
        <dbReference type="ARBA" id="ARBA00022989"/>
    </source>
</evidence>
<dbReference type="Pfam" id="PF00892">
    <property type="entry name" value="EamA"/>
    <property type="match status" value="2"/>
</dbReference>
<keyword evidence="5 6" id="KW-0472">Membrane</keyword>
<dbReference type="RefSeq" id="WP_380864126.1">
    <property type="nucleotide sequence ID" value="NZ_JBHRXV010000017.1"/>
</dbReference>
<feature type="transmembrane region" description="Helical" evidence="6">
    <location>
        <begin position="268"/>
        <end position="285"/>
    </location>
</feature>
<evidence type="ECO:0000256" key="2">
    <source>
        <dbReference type="ARBA" id="ARBA00009853"/>
    </source>
</evidence>
<dbReference type="PANTHER" id="PTHR22911:SF6">
    <property type="entry name" value="SOLUTE CARRIER FAMILY 35 MEMBER G1"/>
    <property type="match status" value="1"/>
</dbReference>
<feature type="domain" description="EamA" evidence="7">
    <location>
        <begin position="13"/>
        <end position="145"/>
    </location>
</feature>
<dbReference type="SUPFAM" id="SSF103481">
    <property type="entry name" value="Multidrug resistance efflux transporter EmrE"/>
    <property type="match status" value="2"/>
</dbReference>
<dbReference type="PANTHER" id="PTHR22911">
    <property type="entry name" value="ACYL-MALONYL CONDENSING ENZYME-RELATED"/>
    <property type="match status" value="1"/>
</dbReference>
<dbReference type="Proteomes" id="UP001595615">
    <property type="component" value="Unassembled WGS sequence"/>
</dbReference>
<feature type="transmembrane region" description="Helical" evidence="6">
    <location>
        <begin position="46"/>
        <end position="66"/>
    </location>
</feature>
<evidence type="ECO:0000259" key="7">
    <source>
        <dbReference type="Pfam" id="PF00892"/>
    </source>
</evidence>
<organism evidence="8 9">
    <name type="scientific">Sphingoaurantiacus capsulatus</name>
    <dbReference type="NCBI Taxonomy" id="1771310"/>
    <lineage>
        <taxon>Bacteria</taxon>
        <taxon>Pseudomonadati</taxon>
        <taxon>Pseudomonadota</taxon>
        <taxon>Alphaproteobacteria</taxon>
        <taxon>Sphingomonadales</taxon>
        <taxon>Sphingosinicellaceae</taxon>
        <taxon>Sphingoaurantiacus</taxon>
    </lineage>
</organism>
<protein>
    <submittedName>
        <fullName evidence="8">DMT family transporter</fullName>
    </submittedName>
</protein>
<keyword evidence="4 6" id="KW-1133">Transmembrane helix</keyword>
<feature type="transmembrane region" description="Helical" evidence="6">
    <location>
        <begin position="155"/>
        <end position="174"/>
    </location>
</feature>
<keyword evidence="9" id="KW-1185">Reference proteome</keyword>
<reference evidence="9" key="1">
    <citation type="journal article" date="2019" name="Int. J. Syst. Evol. Microbiol.">
        <title>The Global Catalogue of Microorganisms (GCM) 10K type strain sequencing project: providing services to taxonomists for standard genome sequencing and annotation.</title>
        <authorList>
            <consortium name="The Broad Institute Genomics Platform"/>
            <consortium name="The Broad Institute Genome Sequencing Center for Infectious Disease"/>
            <person name="Wu L."/>
            <person name="Ma J."/>
        </authorList>
    </citation>
    <scope>NUCLEOTIDE SEQUENCE [LARGE SCALE GENOMIC DNA]</scope>
    <source>
        <strain evidence="9">KCTC 42644</strain>
    </source>
</reference>
<feature type="transmembrane region" description="Helical" evidence="6">
    <location>
        <begin position="130"/>
        <end position="149"/>
    </location>
</feature>
<feature type="transmembrane region" description="Helical" evidence="6">
    <location>
        <begin position="242"/>
        <end position="262"/>
    </location>
</feature>
<evidence type="ECO:0000256" key="6">
    <source>
        <dbReference type="SAM" id="Phobius"/>
    </source>
</evidence>
<keyword evidence="3 6" id="KW-0812">Transmembrane</keyword>
<comment type="caution">
    <text evidence="8">The sequence shown here is derived from an EMBL/GenBank/DDBJ whole genome shotgun (WGS) entry which is preliminary data.</text>
</comment>